<proteinExistence type="predicted"/>
<accession>A0A0F8W5U1</accession>
<dbReference type="AlphaFoldDB" id="A0A0F8W5U1"/>
<evidence type="ECO:0000313" key="1">
    <source>
        <dbReference type="EMBL" id="KKK51913.1"/>
    </source>
</evidence>
<gene>
    <name evidence="1" type="ORF">LCGC14_3110170</name>
</gene>
<feature type="non-terminal residue" evidence="1">
    <location>
        <position position="32"/>
    </location>
</feature>
<organism evidence="1">
    <name type="scientific">marine sediment metagenome</name>
    <dbReference type="NCBI Taxonomy" id="412755"/>
    <lineage>
        <taxon>unclassified sequences</taxon>
        <taxon>metagenomes</taxon>
        <taxon>ecological metagenomes</taxon>
    </lineage>
</organism>
<reference evidence="1" key="1">
    <citation type="journal article" date="2015" name="Nature">
        <title>Complex archaea that bridge the gap between prokaryotes and eukaryotes.</title>
        <authorList>
            <person name="Spang A."/>
            <person name="Saw J.H."/>
            <person name="Jorgensen S.L."/>
            <person name="Zaremba-Niedzwiedzka K."/>
            <person name="Martijn J."/>
            <person name="Lind A.E."/>
            <person name="van Eijk R."/>
            <person name="Schleper C."/>
            <person name="Guy L."/>
            <person name="Ettema T.J."/>
        </authorList>
    </citation>
    <scope>NUCLEOTIDE SEQUENCE</scope>
</reference>
<sequence>MNKNKVLIILEENAGESLRNKGHSQYCIAWTW</sequence>
<comment type="caution">
    <text evidence="1">The sequence shown here is derived from an EMBL/GenBank/DDBJ whole genome shotgun (WGS) entry which is preliminary data.</text>
</comment>
<dbReference type="EMBL" id="LAZR01067275">
    <property type="protein sequence ID" value="KKK51913.1"/>
    <property type="molecule type" value="Genomic_DNA"/>
</dbReference>
<name>A0A0F8W5U1_9ZZZZ</name>
<protein>
    <submittedName>
        <fullName evidence="1">Uncharacterized protein</fullName>
    </submittedName>
</protein>